<organism evidence="3 4">
    <name type="scientific">Roseburia hominis</name>
    <dbReference type="NCBI Taxonomy" id="301301"/>
    <lineage>
        <taxon>Bacteria</taxon>
        <taxon>Bacillati</taxon>
        <taxon>Bacillota</taxon>
        <taxon>Clostridia</taxon>
        <taxon>Lachnospirales</taxon>
        <taxon>Lachnospiraceae</taxon>
        <taxon>Roseburia</taxon>
    </lineage>
</organism>
<dbReference type="Gene3D" id="3.90.70.10">
    <property type="entry name" value="Cysteine proteinases"/>
    <property type="match status" value="1"/>
</dbReference>
<dbReference type="RefSeq" id="WP_118096632.1">
    <property type="nucleotide sequence ID" value="NZ_DBFVHP010000002.1"/>
</dbReference>
<keyword evidence="1" id="KW-1133">Transmembrane helix</keyword>
<evidence type="ECO:0000313" key="3">
    <source>
        <dbReference type="EMBL" id="RGS42392.1"/>
    </source>
</evidence>
<sequence>MEAVTMMKVAALAAQNKNNIGKVLTVLLGILLAPVILILMVYVQVMSAFSPDGLLQSPDSFDGANSVIYQSIHAVTNPFYEEIDAQLDAAESDIQQYSTYVYDIIDDQGRTQTVRDEPGITKKRHYISESVIIAYLLQTDGAIDTATGYINEEVTKNFLHSICTVTSSNVGDNNWIVENKILTINQIAELYFPTETEQTRYKFACNAYSEYFDVSESEVDGADGIDRVFDANLAAVPLYLQYDPAWGGISYGNGTIRKNGCCPTCLAMVFSYMRGETIYPSDIVAWAGNRYYVNGSGTSWSIFAPAAAQWGVTCRGIGKDAELMQEALSQGKLVVASMGPGTFTRGGHFIVLTGITDDGKIKVNDPNDNSSKQHINQAFAVSLILRESKAMWVFE</sequence>
<dbReference type="EMBL" id="QRVL01000001">
    <property type="protein sequence ID" value="RGS42392.1"/>
    <property type="molecule type" value="Genomic_DNA"/>
</dbReference>
<dbReference type="Proteomes" id="UP000266172">
    <property type="component" value="Unassembled WGS sequence"/>
</dbReference>
<accession>A0A395VFY8</accession>
<evidence type="ECO:0000313" key="4">
    <source>
        <dbReference type="Proteomes" id="UP000266172"/>
    </source>
</evidence>
<dbReference type="InterPro" id="IPR039564">
    <property type="entry name" value="Peptidase_C39-like"/>
</dbReference>
<comment type="caution">
    <text evidence="3">The sequence shown here is derived from an EMBL/GenBank/DDBJ whole genome shotgun (WGS) entry which is preliminary data.</text>
</comment>
<keyword evidence="1" id="KW-0812">Transmembrane</keyword>
<dbReference type="Pfam" id="PF13529">
    <property type="entry name" value="Peptidase_C39_2"/>
    <property type="match status" value="1"/>
</dbReference>
<protein>
    <recommendedName>
        <fullName evidence="2">Peptidase C39-like domain-containing protein</fullName>
    </recommendedName>
</protein>
<reference evidence="3 4" key="1">
    <citation type="submission" date="2018-08" db="EMBL/GenBank/DDBJ databases">
        <title>A genome reference for cultivated species of the human gut microbiota.</title>
        <authorList>
            <person name="Zou Y."/>
            <person name="Xue W."/>
            <person name="Luo G."/>
        </authorList>
    </citation>
    <scope>NUCLEOTIDE SEQUENCE [LARGE SCALE GENOMIC DNA]</scope>
    <source>
        <strain evidence="3 4">AF22-12AC</strain>
    </source>
</reference>
<keyword evidence="1" id="KW-0472">Membrane</keyword>
<evidence type="ECO:0000259" key="2">
    <source>
        <dbReference type="Pfam" id="PF13529"/>
    </source>
</evidence>
<dbReference type="AlphaFoldDB" id="A0A395VFY8"/>
<evidence type="ECO:0000256" key="1">
    <source>
        <dbReference type="SAM" id="Phobius"/>
    </source>
</evidence>
<name>A0A395VFY8_9FIRM</name>
<feature type="transmembrane region" description="Helical" evidence="1">
    <location>
        <begin position="20"/>
        <end position="43"/>
    </location>
</feature>
<gene>
    <name evidence="3" type="ORF">DWX93_03455</name>
</gene>
<feature type="domain" description="Peptidase C39-like" evidence="2">
    <location>
        <begin position="236"/>
        <end position="367"/>
    </location>
</feature>
<proteinExistence type="predicted"/>